<feature type="domain" description="THD" evidence="5">
    <location>
        <begin position="1"/>
        <end position="150"/>
    </location>
</feature>
<dbReference type="SUPFAM" id="SSF49842">
    <property type="entry name" value="TNF-like"/>
    <property type="match status" value="1"/>
</dbReference>
<dbReference type="GO" id="GO:0006955">
    <property type="term" value="P:immune response"/>
    <property type="evidence" value="ECO:0007669"/>
    <property type="project" value="InterPro"/>
</dbReference>
<dbReference type="Pfam" id="PF00229">
    <property type="entry name" value="TNF"/>
    <property type="match status" value="1"/>
</dbReference>
<dbReference type="InterPro" id="IPR008983">
    <property type="entry name" value="Tumour_necrosis_fac-like_dom"/>
</dbReference>
<dbReference type="GO" id="GO:0005125">
    <property type="term" value="F:cytokine activity"/>
    <property type="evidence" value="ECO:0007669"/>
    <property type="project" value="UniProtKB-KW"/>
</dbReference>
<evidence type="ECO:0000256" key="2">
    <source>
        <dbReference type="ARBA" id="ARBA00008670"/>
    </source>
</evidence>
<dbReference type="EMBL" id="CAJPWZ010002200">
    <property type="protein sequence ID" value="CAG2233190.1"/>
    <property type="molecule type" value="Genomic_DNA"/>
</dbReference>
<organism evidence="6 7">
    <name type="scientific">Mytilus edulis</name>
    <name type="common">Blue mussel</name>
    <dbReference type="NCBI Taxonomy" id="6550"/>
    <lineage>
        <taxon>Eukaryota</taxon>
        <taxon>Metazoa</taxon>
        <taxon>Spiralia</taxon>
        <taxon>Lophotrochozoa</taxon>
        <taxon>Mollusca</taxon>
        <taxon>Bivalvia</taxon>
        <taxon>Autobranchia</taxon>
        <taxon>Pteriomorphia</taxon>
        <taxon>Mytilida</taxon>
        <taxon>Mytiloidea</taxon>
        <taxon>Mytilidae</taxon>
        <taxon>Mytilinae</taxon>
        <taxon>Mytilus</taxon>
    </lineage>
</organism>
<reference evidence="6" key="1">
    <citation type="submission" date="2021-03" db="EMBL/GenBank/DDBJ databases">
        <authorList>
            <person name="Bekaert M."/>
        </authorList>
    </citation>
    <scope>NUCLEOTIDE SEQUENCE</scope>
</reference>
<evidence type="ECO:0000256" key="4">
    <source>
        <dbReference type="ARBA" id="ARBA00023136"/>
    </source>
</evidence>
<dbReference type="OrthoDB" id="5980568at2759"/>
<dbReference type="Gene3D" id="2.60.120.40">
    <property type="match status" value="1"/>
</dbReference>
<gene>
    <name evidence="6" type="ORF">MEDL_45806</name>
</gene>
<keyword evidence="4" id="KW-0472">Membrane</keyword>
<dbReference type="PANTHER" id="PTHR11471">
    <property type="entry name" value="TUMOR NECROSIS FACTOR FAMILY MEMBER"/>
    <property type="match status" value="1"/>
</dbReference>
<dbReference type="SMART" id="SM00207">
    <property type="entry name" value="TNF"/>
    <property type="match status" value="1"/>
</dbReference>
<dbReference type="Proteomes" id="UP000683360">
    <property type="component" value="Unassembled WGS sequence"/>
</dbReference>
<accession>A0A8S3THK8</accession>
<dbReference type="GO" id="GO:0005615">
    <property type="term" value="C:extracellular space"/>
    <property type="evidence" value="ECO:0007669"/>
    <property type="project" value="UniProtKB-KW"/>
</dbReference>
<dbReference type="GO" id="GO:0016020">
    <property type="term" value="C:membrane"/>
    <property type="evidence" value="ECO:0007669"/>
    <property type="project" value="UniProtKB-SubCell"/>
</dbReference>
<protein>
    <submittedName>
        <fullName evidence="6">TNFSF10</fullName>
    </submittedName>
</protein>
<comment type="caution">
    <text evidence="6">The sequence shown here is derived from an EMBL/GenBank/DDBJ whole genome shotgun (WGS) entry which is preliminary data.</text>
</comment>
<dbReference type="GO" id="GO:0005164">
    <property type="term" value="F:tumor necrosis factor receptor binding"/>
    <property type="evidence" value="ECO:0007669"/>
    <property type="project" value="InterPro"/>
</dbReference>
<evidence type="ECO:0000256" key="3">
    <source>
        <dbReference type="ARBA" id="ARBA00022514"/>
    </source>
</evidence>
<keyword evidence="7" id="KW-1185">Reference proteome</keyword>
<keyword evidence="3" id="KW-0202">Cytokine</keyword>
<sequence>MMLERRERLKNTQDKSPFTVGNWVSQGPTSHTNDILVDDSRIFINTSGLYFVYSQIFFSDLYKALSNKSHTFYHYVYRFNHIYPNDGQELLLKSVRTECWAKSKFFGDYTSYTAGVFRLNVGDQIFVKVSQIRLMSRDRQASFFGVALMYP</sequence>
<dbReference type="InterPro" id="IPR006052">
    <property type="entry name" value="TNF_dom"/>
</dbReference>
<dbReference type="AlphaFoldDB" id="A0A8S3THK8"/>
<dbReference type="PANTHER" id="PTHR11471:SF13">
    <property type="entry name" value="TNF FAMILY PROFILE DOMAIN-CONTAINING PROTEIN"/>
    <property type="match status" value="1"/>
</dbReference>
<evidence type="ECO:0000256" key="1">
    <source>
        <dbReference type="ARBA" id="ARBA00004370"/>
    </source>
</evidence>
<proteinExistence type="inferred from homology"/>
<evidence type="ECO:0000259" key="5">
    <source>
        <dbReference type="PROSITE" id="PS50049"/>
    </source>
</evidence>
<dbReference type="PROSITE" id="PS50049">
    <property type="entry name" value="THD_2"/>
    <property type="match status" value="1"/>
</dbReference>
<evidence type="ECO:0000313" key="6">
    <source>
        <dbReference type="EMBL" id="CAG2233190.1"/>
    </source>
</evidence>
<comment type="similarity">
    <text evidence="2">Belongs to the tumor necrosis factor family.</text>
</comment>
<comment type="subcellular location">
    <subcellularLocation>
        <location evidence="1">Membrane</location>
    </subcellularLocation>
</comment>
<name>A0A8S3THK8_MYTED</name>
<evidence type="ECO:0000313" key="7">
    <source>
        <dbReference type="Proteomes" id="UP000683360"/>
    </source>
</evidence>